<proteinExistence type="inferred from homology"/>
<feature type="domain" description="HAMP" evidence="6">
    <location>
        <begin position="338"/>
        <end position="391"/>
    </location>
</feature>
<dbReference type="OrthoDB" id="8332525at2"/>
<reference evidence="8" key="1">
    <citation type="submission" date="2018-03" db="EMBL/GenBank/DDBJ databases">
        <authorList>
            <person name="Sun L."/>
            <person name="Liu H."/>
            <person name="Chen W."/>
            <person name="Huang K."/>
            <person name="Liu W."/>
            <person name="Gao X."/>
        </authorList>
    </citation>
    <scope>NUCLEOTIDE SEQUENCE [LARGE SCALE GENOMIC DNA]</scope>
    <source>
        <strain evidence="8">SH9</strain>
    </source>
</reference>
<dbReference type="EMBL" id="PVZS01000010">
    <property type="protein sequence ID" value="PSC04925.1"/>
    <property type="molecule type" value="Genomic_DNA"/>
</dbReference>
<sequence>MAVFRSLSARLITVTLAATSVALVAIVGGTVMRVESGLQDQSRELERLSVAKMTEQLGSQAGLARARIDTLQNDVARRLGVVAQRADIVRGIQSRNVVAMSEPLDAAVRAANLDLIVVLDPKSRVVGSSSKRADLLQMDEALRRSPFMKAVLPLLDGNDRASPREHKAFVWIDSTTASQLDLGPRPLLAMVFAEPVFDDFGDLAAVLVGLRQLRPEEKVLQDFATITGSGVIVQVGGEVVSASGLPTSGLPADGLRLRRLPGAAALLESENHRFVANCVDLVEDMRVCALVPRKEVYALRDETVRIGEAHARDVMEWLIIAGALALSLVGGLALFVSQRMSQAIGRITQAVTAVAQGDWRAKVSGVERRDEIGAIARAVLLLQRSMEERDKLRSDVAGAEEVRRRSAALDAAIHRFDNAMQSVLKSVQECVDAMNESAQGLDEISRHAKDEAGSTVRASKQTTSSVMVVDSATGQLSEAIRSVSDKVSATADVIVRGNDTAMAATRKVGGLLEAANQIGAVVRMIEGIAAQTNLLALNATIEAARAGEAGRGFAVVANEVKALAGETGKATDVIAGKVAAIQEATNDAVRSIDTIAQSFSDVLTETTVIRQVVQNQSEATEQIADSVSSAFEGAGALCVSVENLGGTVESARIATVDVVAMAARMADEARRLDAAVKSFLAEVAAA</sequence>
<dbReference type="AlphaFoldDB" id="A0A2T1HTE4"/>
<evidence type="ECO:0000313" key="7">
    <source>
        <dbReference type="EMBL" id="PSC04925.1"/>
    </source>
</evidence>
<dbReference type="Pfam" id="PF00015">
    <property type="entry name" value="MCPsignal"/>
    <property type="match status" value="1"/>
</dbReference>
<dbReference type="SUPFAM" id="SSF158472">
    <property type="entry name" value="HAMP domain-like"/>
    <property type="match status" value="1"/>
</dbReference>
<keyword evidence="1 3" id="KW-0807">Transducer</keyword>
<name>A0A2T1HTE4_9HYPH</name>
<dbReference type="InterPro" id="IPR003660">
    <property type="entry name" value="HAMP_dom"/>
</dbReference>
<accession>A0A2T1HTE4</accession>
<dbReference type="Pfam" id="PF00672">
    <property type="entry name" value="HAMP"/>
    <property type="match status" value="1"/>
</dbReference>
<feature type="domain" description="Methyl-accepting transducer" evidence="5">
    <location>
        <begin position="398"/>
        <end position="659"/>
    </location>
</feature>
<keyword evidence="8" id="KW-1185">Reference proteome</keyword>
<organism evidence="7 8">
    <name type="scientific">Alsobacter soli</name>
    <dbReference type="NCBI Taxonomy" id="2109933"/>
    <lineage>
        <taxon>Bacteria</taxon>
        <taxon>Pseudomonadati</taxon>
        <taxon>Pseudomonadota</taxon>
        <taxon>Alphaproteobacteria</taxon>
        <taxon>Hyphomicrobiales</taxon>
        <taxon>Alsobacteraceae</taxon>
        <taxon>Alsobacter</taxon>
    </lineage>
</organism>
<dbReference type="Gene3D" id="6.10.340.10">
    <property type="match status" value="1"/>
</dbReference>
<dbReference type="SMART" id="SM00283">
    <property type="entry name" value="MA"/>
    <property type="match status" value="1"/>
</dbReference>
<evidence type="ECO:0000256" key="1">
    <source>
        <dbReference type="ARBA" id="ARBA00023224"/>
    </source>
</evidence>
<evidence type="ECO:0000259" key="6">
    <source>
        <dbReference type="PROSITE" id="PS50885"/>
    </source>
</evidence>
<dbReference type="PANTHER" id="PTHR32089:SF112">
    <property type="entry name" value="LYSOZYME-LIKE PROTEIN-RELATED"/>
    <property type="match status" value="1"/>
</dbReference>
<dbReference type="PANTHER" id="PTHR32089">
    <property type="entry name" value="METHYL-ACCEPTING CHEMOTAXIS PROTEIN MCPB"/>
    <property type="match status" value="1"/>
</dbReference>
<evidence type="ECO:0000256" key="4">
    <source>
        <dbReference type="SAM" id="Phobius"/>
    </source>
</evidence>
<comment type="similarity">
    <text evidence="2">Belongs to the methyl-accepting chemotaxis (MCP) protein family.</text>
</comment>
<dbReference type="GO" id="GO:0007165">
    <property type="term" value="P:signal transduction"/>
    <property type="evidence" value="ECO:0007669"/>
    <property type="project" value="UniProtKB-KW"/>
</dbReference>
<evidence type="ECO:0000256" key="3">
    <source>
        <dbReference type="PROSITE-ProRule" id="PRU00284"/>
    </source>
</evidence>
<protein>
    <recommendedName>
        <fullName evidence="9">Methyl-accepting chemotaxis protein</fullName>
    </recommendedName>
</protein>
<dbReference type="SUPFAM" id="SSF58104">
    <property type="entry name" value="Methyl-accepting chemotaxis protein (MCP) signaling domain"/>
    <property type="match status" value="1"/>
</dbReference>
<keyword evidence="4" id="KW-0472">Membrane</keyword>
<dbReference type="InterPro" id="IPR004089">
    <property type="entry name" value="MCPsignal_dom"/>
</dbReference>
<dbReference type="Proteomes" id="UP000239772">
    <property type="component" value="Unassembled WGS sequence"/>
</dbReference>
<dbReference type="PROSITE" id="PS50885">
    <property type="entry name" value="HAMP"/>
    <property type="match status" value="1"/>
</dbReference>
<dbReference type="GO" id="GO:0016020">
    <property type="term" value="C:membrane"/>
    <property type="evidence" value="ECO:0007669"/>
    <property type="project" value="InterPro"/>
</dbReference>
<keyword evidence="4" id="KW-0812">Transmembrane</keyword>
<dbReference type="SMART" id="SM00304">
    <property type="entry name" value="HAMP"/>
    <property type="match status" value="1"/>
</dbReference>
<dbReference type="RefSeq" id="WP_106336909.1">
    <property type="nucleotide sequence ID" value="NZ_PVZS01000010.1"/>
</dbReference>
<evidence type="ECO:0000256" key="2">
    <source>
        <dbReference type="ARBA" id="ARBA00029447"/>
    </source>
</evidence>
<evidence type="ECO:0008006" key="9">
    <source>
        <dbReference type="Google" id="ProtNLM"/>
    </source>
</evidence>
<gene>
    <name evidence="7" type="ORF">SLNSH_10755</name>
</gene>
<keyword evidence="4" id="KW-1133">Transmembrane helix</keyword>
<dbReference type="PROSITE" id="PS50111">
    <property type="entry name" value="CHEMOTAXIS_TRANSDUC_2"/>
    <property type="match status" value="1"/>
</dbReference>
<evidence type="ECO:0000313" key="8">
    <source>
        <dbReference type="Proteomes" id="UP000239772"/>
    </source>
</evidence>
<feature type="transmembrane region" description="Helical" evidence="4">
    <location>
        <begin position="317"/>
        <end position="336"/>
    </location>
</feature>
<comment type="caution">
    <text evidence="7">The sequence shown here is derived from an EMBL/GenBank/DDBJ whole genome shotgun (WGS) entry which is preliminary data.</text>
</comment>
<evidence type="ECO:0000259" key="5">
    <source>
        <dbReference type="PROSITE" id="PS50111"/>
    </source>
</evidence>
<dbReference type="Gene3D" id="1.10.287.950">
    <property type="entry name" value="Methyl-accepting chemotaxis protein"/>
    <property type="match status" value="1"/>
</dbReference>
<dbReference type="CDD" id="cd06225">
    <property type="entry name" value="HAMP"/>
    <property type="match status" value="1"/>
</dbReference>